<dbReference type="Pfam" id="PF01041">
    <property type="entry name" value="DegT_DnrJ_EryC1"/>
    <property type="match status" value="1"/>
</dbReference>
<comment type="cofactor">
    <cofactor evidence="1">
        <name>pyridoxal 5'-phosphate</name>
        <dbReference type="ChEBI" id="CHEBI:597326"/>
    </cofactor>
</comment>
<gene>
    <name evidence="5" type="ORF">Sv326_1268</name>
</gene>
<evidence type="ECO:0000313" key="6">
    <source>
        <dbReference type="Proteomes" id="UP000510821"/>
    </source>
</evidence>
<dbReference type="KEGG" id="flt:Sv326_1268"/>
<dbReference type="PANTHER" id="PTHR30244:SF34">
    <property type="entry name" value="DTDP-4-AMINO-4,6-DIDEOXYGALACTOSE TRANSAMINASE"/>
    <property type="match status" value="1"/>
</dbReference>
<name>A0A7D6BR54_FERL1</name>
<dbReference type="Proteomes" id="UP000510821">
    <property type="component" value="Chromosome"/>
</dbReference>
<dbReference type="GO" id="GO:0016829">
    <property type="term" value="F:lyase activity"/>
    <property type="evidence" value="ECO:0007669"/>
    <property type="project" value="UniProtKB-KW"/>
</dbReference>
<dbReference type="AlphaFoldDB" id="A0A7D6BR54"/>
<dbReference type="PIRSF" id="PIRSF000390">
    <property type="entry name" value="PLP_StrS"/>
    <property type="match status" value="1"/>
</dbReference>
<dbReference type="NCBIfam" id="NF011936">
    <property type="entry name" value="PRK15407.1"/>
    <property type="match status" value="1"/>
</dbReference>
<dbReference type="InterPro" id="IPR000653">
    <property type="entry name" value="DegT/StrS_aminotransferase"/>
</dbReference>
<dbReference type="PANTHER" id="PTHR30244">
    <property type="entry name" value="TRANSAMINASE"/>
    <property type="match status" value="1"/>
</dbReference>
<keyword evidence="5" id="KW-0456">Lyase</keyword>
<dbReference type="CDD" id="cd00616">
    <property type="entry name" value="AHBA_syn"/>
    <property type="match status" value="1"/>
</dbReference>
<reference evidence="6" key="1">
    <citation type="submission" date="2020-07" db="EMBL/GenBank/DDBJ databases">
        <title>Metabolic diversity and evolutionary history of the archaeal phylum ###Micrarchaeota### uncovered from a freshwater lake metagenome.</title>
        <authorList>
            <person name="Kadnikov V.V."/>
            <person name="Savvichev A.S."/>
            <person name="Mardanov A.V."/>
            <person name="Beletsky A.V."/>
            <person name="Chupakov A.V."/>
            <person name="Kokryatskaya N.M."/>
            <person name="Pimenov N.V."/>
            <person name="Ravin N.V."/>
        </authorList>
    </citation>
    <scope>NUCLEOTIDE SEQUENCE [LARGE SCALE GENOMIC DNA]</scope>
</reference>
<evidence type="ECO:0000256" key="4">
    <source>
        <dbReference type="RuleBase" id="RU004508"/>
    </source>
</evidence>
<dbReference type="FunFam" id="3.40.640.10:FF:000079">
    <property type="entry name" value="LPS biosynthesis protein"/>
    <property type="match status" value="1"/>
</dbReference>
<sequence length="435" mass="49135">METDEIRKGIHKLIRKFDRARKRKFVPGESKVQYSGGVYDYRELTSSIDALLDGWFGAGKKAAEFEKALSAYLGVRECILTNSGSSANLAAVSSLVSQQFSGRVEKGSEVLTPATTFPTTFNPILQCGLTPVLLDVELETYNVNAEALRDAVSEKTKLIMIPHMLGNPNDMGVIMELAEERGIYVIEDACDALGSTYRKKPVGSFGEFGTFSFYPAHHITTCGEGGAVSTRSAELARIARCITSWGRACYCNWDERNPNGACGKRFEFKVNGIPYDHKYMYFDIGYNIKMTEVQAAFGVEQLKKLPEFVRKRRSNFRKLLNFFSDHEDYFILPKAAPNSDPAWFAFPLTIRDGAPFDRKSVTQWLEKNRIETRLMFAGNIIRQPAYKNARFKVFGELKNSDKIMKDTFFIGVYPGIDDAMLGYVFDKMEEFLRGR</sequence>
<dbReference type="Gene3D" id="3.40.640.10">
    <property type="entry name" value="Type I PLP-dependent aspartate aminotransferase-like (Major domain)"/>
    <property type="match status" value="1"/>
</dbReference>
<dbReference type="Gene3D" id="3.90.1150.10">
    <property type="entry name" value="Aspartate Aminotransferase, domain 1"/>
    <property type="match status" value="1"/>
</dbReference>
<dbReference type="GO" id="GO:0000271">
    <property type="term" value="P:polysaccharide biosynthetic process"/>
    <property type="evidence" value="ECO:0007669"/>
    <property type="project" value="TreeGrafter"/>
</dbReference>
<dbReference type="SUPFAM" id="SSF53383">
    <property type="entry name" value="PLP-dependent transferases"/>
    <property type="match status" value="1"/>
</dbReference>
<dbReference type="InterPro" id="IPR015421">
    <property type="entry name" value="PyrdxlP-dep_Trfase_major"/>
</dbReference>
<proteinExistence type="inferred from homology"/>
<dbReference type="EMBL" id="CP058998">
    <property type="protein sequence ID" value="QLJ53443.1"/>
    <property type="molecule type" value="Genomic_DNA"/>
</dbReference>
<dbReference type="EC" id="4.2.1.-" evidence="5"/>
<dbReference type="InterPro" id="IPR015422">
    <property type="entry name" value="PyrdxlP-dep_Trfase_small"/>
</dbReference>
<comment type="similarity">
    <text evidence="3 4">Belongs to the DegT/DnrJ/EryC1 family.</text>
</comment>
<protein>
    <submittedName>
        <fullName evidence="5">CDP-4-dehydro-6-deoxy-D-glucose 3-dehydratase</fullName>
        <ecNumber evidence="5">4.2.1.-</ecNumber>
    </submittedName>
</protein>
<evidence type="ECO:0000313" key="5">
    <source>
        <dbReference type="EMBL" id="QLJ53443.1"/>
    </source>
</evidence>
<dbReference type="GO" id="GO:0008483">
    <property type="term" value="F:transaminase activity"/>
    <property type="evidence" value="ECO:0007669"/>
    <property type="project" value="TreeGrafter"/>
</dbReference>
<evidence type="ECO:0000256" key="3">
    <source>
        <dbReference type="ARBA" id="ARBA00037999"/>
    </source>
</evidence>
<dbReference type="GO" id="GO:0030170">
    <property type="term" value="F:pyridoxal phosphate binding"/>
    <property type="evidence" value="ECO:0007669"/>
    <property type="project" value="TreeGrafter"/>
</dbReference>
<evidence type="ECO:0000256" key="2">
    <source>
        <dbReference type="ARBA" id="ARBA00022898"/>
    </source>
</evidence>
<accession>A0A7D6BR54</accession>
<dbReference type="InterPro" id="IPR015424">
    <property type="entry name" value="PyrdxlP-dep_Trfase"/>
</dbReference>
<keyword evidence="2 4" id="KW-0663">Pyridoxal phosphate</keyword>
<evidence type="ECO:0000256" key="1">
    <source>
        <dbReference type="ARBA" id="ARBA00001933"/>
    </source>
</evidence>
<organism evidence="5 6">
    <name type="scientific">Fermentimicrarchaeum limneticum</name>
    <dbReference type="NCBI Taxonomy" id="2795018"/>
    <lineage>
        <taxon>Archaea</taxon>
        <taxon>Candidatus Micrarchaeota</taxon>
        <taxon>Candidatus Fermentimicrarchaeales</taxon>
        <taxon>Candidatus Fermentimicrarchaeaceae</taxon>
        <taxon>Candidatus Fermentimicrarchaeum</taxon>
    </lineage>
</organism>